<reference evidence="4" key="1">
    <citation type="submission" date="2016-06" db="UniProtKB">
        <authorList>
            <consortium name="WormBaseParasite"/>
        </authorList>
    </citation>
    <scope>IDENTIFICATION</scope>
</reference>
<dbReference type="EMBL" id="UZAM01008184">
    <property type="protein sequence ID" value="VDP03672.1"/>
    <property type="molecule type" value="Genomic_DNA"/>
</dbReference>
<protein>
    <submittedName>
        <fullName evidence="2 4">Uncharacterized protein</fullName>
    </submittedName>
</protein>
<keyword evidence="3" id="KW-1185">Reference proteome</keyword>
<dbReference type="Proteomes" id="UP000270296">
    <property type="component" value="Unassembled WGS sequence"/>
</dbReference>
<organism evidence="4">
    <name type="scientific">Soboliphyme baturini</name>
    <dbReference type="NCBI Taxonomy" id="241478"/>
    <lineage>
        <taxon>Eukaryota</taxon>
        <taxon>Metazoa</taxon>
        <taxon>Ecdysozoa</taxon>
        <taxon>Nematoda</taxon>
        <taxon>Enoplea</taxon>
        <taxon>Dorylaimia</taxon>
        <taxon>Dioctophymatida</taxon>
        <taxon>Dioctophymatoidea</taxon>
        <taxon>Soboliphymatidae</taxon>
        <taxon>Soboliphyme</taxon>
    </lineage>
</organism>
<gene>
    <name evidence="2" type="ORF">SBAD_LOCUS4200</name>
</gene>
<evidence type="ECO:0000313" key="2">
    <source>
        <dbReference type="EMBL" id="VDP03672.1"/>
    </source>
</evidence>
<feature type="coiled-coil region" evidence="1">
    <location>
        <begin position="2"/>
        <end position="96"/>
    </location>
</feature>
<dbReference type="WBParaSite" id="SBAD_0000438201-mRNA-1">
    <property type="protein sequence ID" value="SBAD_0000438201-mRNA-1"/>
    <property type="gene ID" value="SBAD_0000438201"/>
</dbReference>
<evidence type="ECO:0000313" key="3">
    <source>
        <dbReference type="Proteomes" id="UP000270296"/>
    </source>
</evidence>
<keyword evidence="1" id="KW-0175">Coiled coil</keyword>
<evidence type="ECO:0000313" key="4">
    <source>
        <dbReference type="WBParaSite" id="SBAD_0000438201-mRNA-1"/>
    </source>
</evidence>
<name>A0A183IKQ4_9BILA</name>
<evidence type="ECO:0000256" key="1">
    <source>
        <dbReference type="SAM" id="Coils"/>
    </source>
</evidence>
<dbReference type="AlphaFoldDB" id="A0A183IKQ4"/>
<accession>A0A183IKQ4</accession>
<reference evidence="2 3" key="2">
    <citation type="submission" date="2018-11" db="EMBL/GenBank/DDBJ databases">
        <authorList>
            <consortium name="Pathogen Informatics"/>
        </authorList>
    </citation>
    <scope>NUCLEOTIDE SEQUENCE [LARGE SCALE GENOMIC DNA]</scope>
</reference>
<proteinExistence type="predicted"/>
<sequence length="176" mass="20027">MNNQLESGRQRIEQLMDEKLKERNLIIVEQENKINALRHDESELKSKCKCYEKSEAELKQQKEEAAKEASKLKEEIDDLKKQVEAKEKLVSYLNLQMGELRNRMGAYALPVQPSSTQIYGSNSLQKASSHRPILGLETQGSEINRRVSSSSNVKLDPKYLEPNVPCVAAVETKTHT</sequence>